<dbReference type="Gene3D" id="3.40.710.10">
    <property type="entry name" value="DD-peptidase/beta-lactamase superfamily"/>
    <property type="match status" value="1"/>
</dbReference>
<keyword evidence="4" id="KW-1185">Reference proteome</keyword>
<evidence type="ECO:0000259" key="2">
    <source>
        <dbReference type="Pfam" id="PF00144"/>
    </source>
</evidence>
<sequence length="410" mass="44265">MLVPATAQAGGRFPVLRPGRAEEAGMAEGPLAALDEAVTARMGPGQDAAYPGAVLLVARHGVVVKHTAYGHAQTHRDGERLDRPRPMRPDTVFDLASCSKVLATTAAIMALVDDGLVSQDAPAARWVPGVPRAVTVRRLLTHTAGLWEWQPTYLWAEDPAEAVSYITGLPLRYGVGEGRHYSDLGFMLLGEIVRRASGRSLPAYVHDRVHRRLRMRDTGYRPGRRGNTAATSLGNAYERRMIDTEDPYPILGDRGVEDFDGWRKHTLVGEVNDGNAAYSFHGVAGHAGLFGTARDIAVFAQTLANGGGYGHRRVLADATVEEFTRDAYELGQGLGFWTHRFEDVPGLGDGGVGHSGFTGTEFAVDRRDGLIVVLLTNRLHPRLPAASVEPTWRAVREGVAEALAGTAQRG</sequence>
<dbReference type="GO" id="GO:0016787">
    <property type="term" value="F:hydrolase activity"/>
    <property type="evidence" value="ECO:0007669"/>
    <property type="project" value="UniProtKB-KW"/>
</dbReference>
<keyword evidence="1" id="KW-0378">Hydrolase</keyword>
<dbReference type="Proteomes" id="UP000176101">
    <property type="component" value="Unassembled WGS sequence"/>
</dbReference>
<gene>
    <name evidence="3" type="ORF">AN216_17170</name>
</gene>
<dbReference type="AlphaFoldDB" id="A0A1E7JZP4"/>
<evidence type="ECO:0000313" key="3">
    <source>
        <dbReference type="EMBL" id="OEU97085.1"/>
    </source>
</evidence>
<dbReference type="EMBL" id="LJGU01000132">
    <property type="protein sequence ID" value="OEU97085.1"/>
    <property type="molecule type" value="Genomic_DNA"/>
</dbReference>
<dbReference type="InterPro" id="IPR050789">
    <property type="entry name" value="Diverse_Enzym_Activities"/>
</dbReference>
<dbReference type="SUPFAM" id="SSF56601">
    <property type="entry name" value="beta-lactamase/transpeptidase-like"/>
    <property type="match status" value="1"/>
</dbReference>
<dbReference type="InterPro" id="IPR001466">
    <property type="entry name" value="Beta-lactam-related"/>
</dbReference>
<reference evidence="3 4" key="1">
    <citation type="journal article" date="2016" name="Front. Microbiol.">
        <title>Comparative Genomics Analysis of Streptomyces Species Reveals Their Adaptation to the Marine Environment and Their Diversity at the Genomic Level.</title>
        <authorList>
            <person name="Tian X."/>
            <person name="Zhang Z."/>
            <person name="Yang T."/>
            <person name="Chen M."/>
            <person name="Li J."/>
            <person name="Chen F."/>
            <person name="Yang J."/>
            <person name="Li W."/>
            <person name="Zhang B."/>
            <person name="Zhang Z."/>
            <person name="Wu J."/>
            <person name="Zhang C."/>
            <person name="Long L."/>
            <person name="Xiao J."/>
        </authorList>
    </citation>
    <scope>NUCLEOTIDE SEQUENCE [LARGE SCALE GENOMIC DNA]</scope>
    <source>
        <strain evidence="3 4">SCSIO 02100</strain>
    </source>
</reference>
<organism evidence="3 4">
    <name type="scientific">Streptomyces oceani</name>
    <dbReference type="NCBI Taxonomy" id="1075402"/>
    <lineage>
        <taxon>Bacteria</taxon>
        <taxon>Bacillati</taxon>
        <taxon>Actinomycetota</taxon>
        <taxon>Actinomycetes</taxon>
        <taxon>Kitasatosporales</taxon>
        <taxon>Streptomycetaceae</taxon>
        <taxon>Streptomyces</taxon>
    </lineage>
</organism>
<dbReference type="Pfam" id="PF00144">
    <property type="entry name" value="Beta-lactamase"/>
    <property type="match status" value="1"/>
</dbReference>
<accession>A0A1E7JZP4</accession>
<dbReference type="STRING" id="1075402.AN216_17170"/>
<proteinExistence type="predicted"/>
<feature type="domain" description="Beta-lactamase-related" evidence="2">
    <location>
        <begin position="38"/>
        <end position="382"/>
    </location>
</feature>
<evidence type="ECO:0000256" key="1">
    <source>
        <dbReference type="ARBA" id="ARBA00022801"/>
    </source>
</evidence>
<name>A0A1E7JZP4_9ACTN</name>
<dbReference type="PANTHER" id="PTHR43283">
    <property type="entry name" value="BETA-LACTAMASE-RELATED"/>
    <property type="match status" value="1"/>
</dbReference>
<dbReference type="InterPro" id="IPR012338">
    <property type="entry name" value="Beta-lactam/transpept-like"/>
</dbReference>
<comment type="caution">
    <text evidence="3">The sequence shown here is derived from an EMBL/GenBank/DDBJ whole genome shotgun (WGS) entry which is preliminary data.</text>
</comment>
<evidence type="ECO:0000313" key="4">
    <source>
        <dbReference type="Proteomes" id="UP000176101"/>
    </source>
</evidence>
<dbReference type="PANTHER" id="PTHR43283:SF11">
    <property type="entry name" value="BETA-LACTAMASE-RELATED DOMAIN-CONTAINING PROTEIN"/>
    <property type="match status" value="1"/>
</dbReference>
<protein>
    <recommendedName>
        <fullName evidence="2">Beta-lactamase-related domain-containing protein</fullName>
    </recommendedName>
</protein>